<dbReference type="AlphaFoldDB" id="A0A444Z766"/>
<gene>
    <name evidence="1" type="ORF">Ahy_B05g078467</name>
</gene>
<keyword evidence="2" id="KW-1185">Reference proteome</keyword>
<dbReference type="Proteomes" id="UP000289738">
    <property type="component" value="Chromosome B05"/>
</dbReference>
<comment type="caution">
    <text evidence="1">The sequence shown here is derived from an EMBL/GenBank/DDBJ whole genome shotgun (WGS) entry which is preliminary data.</text>
</comment>
<dbReference type="EMBL" id="SDMP01000015">
    <property type="protein sequence ID" value="RYR10015.1"/>
    <property type="molecule type" value="Genomic_DNA"/>
</dbReference>
<proteinExistence type="predicted"/>
<evidence type="ECO:0000313" key="2">
    <source>
        <dbReference type="Proteomes" id="UP000289738"/>
    </source>
</evidence>
<reference evidence="1 2" key="1">
    <citation type="submission" date="2019-01" db="EMBL/GenBank/DDBJ databases">
        <title>Sequencing of cultivated peanut Arachis hypogaea provides insights into genome evolution and oil improvement.</title>
        <authorList>
            <person name="Chen X."/>
        </authorList>
    </citation>
    <scope>NUCLEOTIDE SEQUENCE [LARGE SCALE GENOMIC DNA]</scope>
    <source>
        <strain evidence="2">cv. Fuhuasheng</strain>
        <tissue evidence="1">Leaves</tissue>
    </source>
</reference>
<name>A0A444Z766_ARAHY</name>
<sequence>MGGVILRWINALDTNSLNSGCCAITALSAPSRAVNTLACSNDSLLPACSASCATRGPITLVSLAGNVLANEPIDFMAGIRKDGLSTSLIILKSCSTTALAAGELVLNAARRRSALDSAAAVISIIVIKQLYCSSPCSFSTSLAKQSIPLVSVIFLLLVTLPLASIHKASAQLTFS</sequence>
<organism evidence="1 2">
    <name type="scientific">Arachis hypogaea</name>
    <name type="common">Peanut</name>
    <dbReference type="NCBI Taxonomy" id="3818"/>
    <lineage>
        <taxon>Eukaryota</taxon>
        <taxon>Viridiplantae</taxon>
        <taxon>Streptophyta</taxon>
        <taxon>Embryophyta</taxon>
        <taxon>Tracheophyta</taxon>
        <taxon>Spermatophyta</taxon>
        <taxon>Magnoliopsida</taxon>
        <taxon>eudicotyledons</taxon>
        <taxon>Gunneridae</taxon>
        <taxon>Pentapetalae</taxon>
        <taxon>rosids</taxon>
        <taxon>fabids</taxon>
        <taxon>Fabales</taxon>
        <taxon>Fabaceae</taxon>
        <taxon>Papilionoideae</taxon>
        <taxon>50 kb inversion clade</taxon>
        <taxon>dalbergioids sensu lato</taxon>
        <taxon>Dalbergieae</taxon>
        <taxon>Pterocarpus clade</taxon>
        <taxon>Arachis</taxon>
    </lineage>
</organism>
<protein>
    <submittedName>
        <fullName evidence="1">Uncharacterized protein</fullName>
    </submittedName>
</protein>
<accession>A0A444Z766</accession>
<evidence type="ECO:0000313" key="1">
    <source>
        <dbReference type="EMBL" id="RYR10015.1"/>
    </source>
</evidence>